<dbReference type="Pfam" id="PF06889">
    <property type="entry name" value="DUF1266"/>
    <property type="match status" value="1"/>
</dbReference>
<dbReference type="EMBL" id="CP048649">
    <property type="protein sequence ID" value="QIB69376.1"/>
    <property type="molecule type" value="Genomic_DNA"/>
</dbReference>
<proteinExistence type="predicted"/>
<dbReference type="KEGG" id="abut:Ami103574_08570"/>
<evidence type="ECO:0000313" key="2">
    <source>
        <dbReference type="EMBL" id="QIB69376.1"/>
    </source>
</evidence>
<dbReference type="RefSeq" id="WP_163066580.1">
    <property type="nucleotide sequence ID" value="NZ_CP048649.1"/>
</dbReference>
<dbReference type="AlphaFoldDB" id="A0A858BZ72"/>
<keyword evidence="3" id="KW-1185">Reference proteome</keyword>
<organism evidence="2 3">
    <name type="scientific">Aminipila butyrica</name>
    <dbReference type="NCBI Taxonomy" id="433296"/>
    <lineage>
        <taxon>Bacteria</taxon>
        <taxon>Bacillati</taxon>
        <taxon>Bacillota</taxon>
        <taxon>Clostridia</taxon>
        <taxon>Peptostreptococcales</taxon>
        <taxon>Anaerovoracaceae</taxon>
        <taxon>Aminipila</taxon>
    </lineage>
</organism>
<evidence type="ECO:0000259" key="1">
    <source>
        <dbReference type="Pfam" id="PF06889"/>
    </source>
</evidence>
<reference evidence="2 3" key="1">
    <citation type="submission" date="2020-02" db="EMBL/GenBank/DDBJ databases">
        <authorList>
            <person name="Kim Y.B."/>
            <person name="Roh S.W."/>
        </authorList>
    </citation>
    <scope>NUCLEOTIDE SEQUENCE [LARGE SCALE GENOMIC DNA]</scope>
    <source>
        <strain evidence="2 3">DSM 103574</strain>
    </source>
</reference>
<feature type="domain" description="DUF1266" evidence="1">
    <location>
        <begin position="6"/>
        <end position="216"/>
    </location>
</feature>
<sequence length="241" mass="27231">MMKKALQENYGIRSRKTMQDEIDSFTMTICEDCAIYGLLIELYLFNPTKFLHTTSDEAQVLLATLLEDNQKNPLGQIWKALQLREAQGEYVQNISKTAANFFEDENMDYVRELYELFQKNRTWLTKTGGMSFAGFQLSRIISILADSHMCGYLSDDAARKSMDYYGAIAEQLFPNWEAFLFSAVLGKQMMSGASGQFIIGAADYIASCCALAAHPSKLLELSEVWVGSDTTFFVNSFTNYS</sequence>
<name>A0A858BZ72_9FIRM</name>
<protein>
    <submittedName>
        <fullName evidence="2">DUF1266 domain-containing protein</fullName>
    </submittedName>
</protein>
<dbReference type="InterPro" id="IPR009677">
    <property type="entry name" value="DUF1266"/>
</dbReference>
<gene>
    <name evidence="2" type="ORF">Ami103574_08570</name>
</gene>
<dbReference type="Proteomes" id="UP000466848">
    <property type="component" value="Chromosome"/>
</dbReference>
<evidence type="ECO:0000313" key="3">
    <source>
        <dbReference type="Proteomes" id="UP000466848"/>
    </source>
</evidence>
<accession>A0A858BZ72</accession>